<dbReference type="InterPro" id="IPR036928">
    <property type="entry name" value="AS_sf"/>
</dbReference>
<accession>A0A7R9MQK6</accession>
<dbReference type="InterPro" id="IPR020556">
    <property type="entry name" value="Amidase_CS"/>
</dbReference>
<dbReference type="InterPro" id="IPR023631">
    <property type="entry name" value="Amidase_dom"/>
</dbReference>
<dbReference type="Pfam" id="PF01425">
    <property type="entry name" value="Amidase"/>
    <property type="match status" value="1"/>
</dbReference>
<feature type="non-terminal residue" evidence="3">
    <location>
        <position position="1"/>
    </location>
</feature>
<sequence>MPLLGVPFSVKECIALKDMSFTAGLYSRKGTKAEQDSQVILNLRDAGAIPIGVTNIPEFLLWWDSYNKIYGRTNNPYDKSRISGGSSGGEAALIAAAGSVVGIGTDLGGSIRIPAYFCGIFGHKPTTDIVPITQVFPEVGHPDREKYLLLGPLCRYASDLRPMLKACAGKDIPNIDKELDLKQLKVFYMETDCDPLKTAVSPHITQAMHRVVEFLDSKTVNPSEKVFLPKMKSALWIWVCTLANVEAPYLAHELTERTGRVNGWSELSKWFVGRSKFRISTSVNVILYNLLNPNENR</sequence>
<dbReference type="Gene3D" id="3.90.1300.10">
    <property type="entry name" value="Amidase signature (AS) domain"/>
    <property type="match status" value="1"/>
</dbReference>
<gene>
    <name evidence="3" type="ORF">ONB1V03_LOCUS20949</name>
</gene>
<organism evidence="3">
    <name type="scientific">Oppiella nova</name>
    <dbReference type="NCBI Taxonomy" id="334625"/>
    <lineage>
        <taxon>Eukaryota</taxon>
        <taxon>Metazoa</taxon>
        <taxon>Ecdysozoa</taxon>
        <taxon>Arthropoda</taxon>
        <taxon>Chelicerata</taxon>
        <taxon>Arachnida</taxon>
        <taxon>Acari</taxon>
        <taxon>Acariformes</taxon>
        <taxon>Sarcoptiformes</taxon>
        <taxon>Oribatida</taxon>
        <taxon>Brachypylina</taxon>
        <taxon>Oppioidea</taxon>
        <taxon>Oppiidae</taxon>
        <taxon>Oppiella</taxon>
    </lineage>
</organism>
<dbReference type="EMBL" id="CAJPVJ010038083">
    <property type="protein sequence ID" value="CAG2181528.1"/>
    <property type="molecule type" value="Genomic_DNA"/>
</dbReference>
<dbReference type="EMBL" id="OC952908">
    <property type="protein sequence ID" value="CAD7664391.1"/>
    <property type="molecule type" value="Genomic_DNA"/>
</dbReference>
<dbReference type="OrthoDB" id="6428749at2759"/>
<feature type="domain" description="Amidase" evidence="2">
    <location>
        <begin position="2"/>
        <end position="256"/>
    </location>
</feature>
<dbReference type="PANTHER" id="PTHR43372">
    <property type="entry name" value="FATTY-ACID AMIDE HYDROLASE"/>
    <property type="match status" value="1"/>
</dbReference>
<evidence type="ECO:0000259" key="2">
    <source>
        <dbReference type="Pfam" id="PF01425"/>
    </source>
</evidence>
<dbReference type="InterPro" id="IPR052739">
    <property type="entry name" value="FAAH2"/>
</dbReference>
<evidence type="ECO:0000313" key="4">
    <source>
        <dbReference type="Proteomes" id="UP000728032"/>
    </source>
</evidence>
<protein>
    <recommendedName>
        <fullName evidence="2">Amidase domain-containing protein</fullName>
    </recommendedName>
</protein>
<dbReference type="GO" id="GO:0012505">
    <property type="term" value="C:endomembrane system"/>
    <property type="evidence" value="ECO:0007669"/>
    <property type="project" value="TreeGrafter"/>
</dbReference>
<comment type="similarity">
    <text evidence="1">Belongs to the amidase family.</text>
</comment>
<dbReference type="AlphaFoldDB" id="A0A7R9MQK6"/>
<reference evidence="3" key="1">
    <citation type="submission" date="2020-11" db="EMBL/GenBank/DDBJ databases">
        <authorList>
            <person name="Tran Van P."/>
        </authorList>
    </citation>
    <scope>NUCLEOTIDE SEQUENCE</scope>
</reference>
<evidence type="ECO:0000313" key="3">
    <source>
        <dbReference type="EMBL" id="CAD7664391.1"/>
    </source>
</evidence>
<dbReference type="PANTHER" id="PTHR43372:SF4">
    <property type="entry name" value="FATTY-ACID AMIDE HYDROLASE 2"/>
    <property type="match status" value="1"/>
</dbReference>
<proteinExistence type="inferred from homology"/>
<evidence type="ECO:0000256" key="1">
    <source>
        <dbReference type="ARBA" id="ARBA00009199"/>
    </source>
</evidence>
<dbReference type="Proteomes" id="UP000728032">
    <property type="component" value="Unassembled WGS sequence"/>
</dbReference>
<dbReference type="PROSITE" id="PS00571">
    <property type="entry name" value="AMIDASES"/>
    <property type="match status" value="1"/>
</dbReference>
<keyword evidence="4" id="KW-1185">Reference proteome</keyword>
<dbReference type="SUPFAM" id="SSF75304">
    <property type="entry name" value="Amidase signature (AS) enzymes"/>
    <property type="match status" value="1"/>
</dbReference>
<name>A0A7R9MQK6_9ACAR</name>